<evidence type="ECO:0000313" key="1">
    <source>
        <dbReference type="EMBL" id="XBV43236.1"/>
    </source>
</evidence>
<sequence length="74" mass="8330">MEIDIGSFTRVEENTVYAEVTIYTDPNSSGENVSLYLKLPYKVETTLDELEKLARSEAIKQMRAAADWLAENSA</sequence>
<gene>
    <name evidence="1" type="ORF">AAF463_11440</name>
</gene>
<organism evidence="1">
    <name type="scientific">Pantoea sp. BJ2</name>
    <dbReference type="NCBI Taxonomy" id="3141322"/>
    <lineage>
        <taxon>Bacteria</taxon>
        <taxon>Pseudomonadati</taxon>
        <taxon>Pseudomonadota</taxon>
        <taxon>Gammaproteobacteria</taxon>
        <taxon>Enterobacterales</taxon>
        <taxon>Erwiniaceae</taxon>
        <taxon>Pantoea</taxon>
    </lineage>
</organism>
<name>A0AAU7TRC8_9GAMM</name>
<protein>
    <submittedName>
        <fullName evidence="1">Uncharacterized protein</fullName>
    </submittedName>
</protein>
<dbReference type="RefSeq" id="WP_350260775.1">
    <property type="nucleotide sequence ID" value="NZ_CP158292.1"/>
</dbReference>
<dbReference type="EMBL" id="CP158292">
    <property type="protein sequence ID" value="XBV43236.1"/>
    <property type="molecule type" value="Genomic_DNA"/>
</dbReference>
<proteinExistence type="predicted"/>
<reference evidence="1" key="1">
    <citation type="submission" date="2024-06" db="EMBL/GenBank/DDBJ databases">
        <title>Multiomics insights into the TNT degradation mechanism by Pantoea sp. BJ2 isolated from an ammunition destruction site.</title>
        <authorList>
            <person name="Luo J."/>
        </authorList>
    </citation>
    <scope>NUCLEOTIDE SEQUENCE</scope>
    <source>
        <strain evidence="1">BJ2</strain>
    </source>
</reference>
<accession>A0AAU7TRC8</accession>
<dbReference type="AlphaFoldDB" id="A0AAU7TRC8"/>